<dbReference type="GO" id="GO:0055085">
    <property type="term" value="P:transmembrane transport"/>
    <property type="evidence" value="ECO:0007669"/>
    <property type="project" value="InterPro"/>
</dbReference>
<sequence length="560" mass="62421">MRSSAHSGGWNFFTLALALLFALPFFSLIFTAASAEENVWVHLLSTVMPGYLKNTFWLMLGVGSGTLLLGVSTGWLISMTDFPGRRIMEWALLLPLAFPGYIIAMVYVELLEYSGPVQTQLRLWFGWHNFRDYWFPPVASVGGAVTMLSLVLYPYVYLLARTAFLQQPATLIEASRMLGKSSKNNFFHVSLPLARPAIVVGVSLAMMETLADFGTMQLFAVQTFTTGIYHTWFGAYNAPGAAQLALSLLMFISVFVFLERYSRKQQRSHTQNSIQTQHPRNPLSGIKAVAAPLFCLFPVVFGFALPAGLLIQWAANSWREVMLERFFSDAGNSLILAGLTAVLAVLLGVLMVYGSRISKRRRIHWAARSVSLGYTFPGPVVALGVLLPFAWFDRTIDAWMQGTFGISSGYLLSGTLFILVFAYLVRFLALAYGTVESGFGRITSEMEDASRSLGKNTWQTLKRVHVPLLRGSMLTAGLLVFVDVMKELPATLMLQPFNFSTLATRAYGYATEELLREASLWCLTIVVVGLFPVVFLNRQLRESTPQNLQDKDHDRMPQPR</sequence>
<feature type="domain" description="ABC transmembrane type-1" evidence="8">
    <location>
        <begin position="330"/>
        <end position="536"/>
    </location>
</feature>
<dbReference type="GO" id="GO:0005886">
    <property type="term" value="C:plasma membrane"/>
    <property type="evidence" value="ECO:0007669"/>
    <property type="project" value="UniProtKB-SubCell"/>
</dbReference>
<evidence type="ECO:0000256" key="5">
    <source>
        <dbReference type="ARBA" id="ARBA00022989"/>
    </source>
</evidence>
<feature type="transmembrane region" description="Helical" evidence="7">
    <location>
        <begin position="55"/>
        <end position="78"/>
    </location>
</feature>
<feature type="transmembrane region" description="Helical" evidence="7">
    <location>
        <begin position="410"/>
        <end position="432"/>
    </location>
</feature>
<name>A0A381QWN3_9ZZZZ</name>
<evidence type="ECO:0000256" key="7">
    <source>
        <dbReference type="SAM" id="Phobius"/>
    </source>
</evidence>
<keyword evidence="3" id="KW-1003">Cell membrane</keyword>
<feature type="transmembrane region" description="Helical" evidence="7">
    <location>
        <begin position="365"/>
        <end position="390"/>
    </location>
</feature>
<dbReference type="Pfam" id="PF00528">
    <property type="entry name" value="BPD_transp_1"/>
    <property type="match status" value="2"/>
</dbReference>
<comment type="subcellular location">
    <subcellularLocation>
        <location evidence="1">Cell membrane</location>
        <topology evidence="1">Multi-pass membrane protein</topology>
    </subcellularLocation>
</comment>
<dbReference type="PROSITE" id="PS50928">
    <property type="entry name" value="ABC_TM1"/>
    <property type="match status" value="2"/>
</dbReference>
<dbReference type="PANTHER" id="PTHR30183:SF2">
    <property type="entry name" value="IRON UTILIZATION PROTEIN"/>
    <property type="match status" value="1"/>
</dbReference>
<keyword evidence="2" id="KW-0813">Transport</keyword>
<keyword evidence="5 7" id="KW-1133">Transmembrane helix</keyword>
<dbReference type="PANTHER" id="PTHR30183">
    <property type="entry name" value="MOLYBDENUM TRANSPORT SYSTEM PERMEASE PROTEIN MODB"/>
    <property type="match status" value="1"/>
</dbReference>
<feature type="domain" description="ABC transmembrane type-1" evidence="8">
    <location>
        <begin position="52"/>
        <end position="257"/>
    </location>
</feature>
<dbReference type="SUPFAM" id="SSF161098">
    <property type="entry name" value="MetI-like"/>
    <property type="match status" value="2"/>
</dbReference>
<evidence type="ECO:0000313" key="9">
    <source>
        <dbReference type="EMBL" id="SUZ82999.1"/>
    </source>
</evidence>
<feature type="transmembrane region" description="Helical" evidence="7">
    <location>
        <begin position="186"/>
        <end position="207"/>
    </location>
</feature>
<evidence type="ECO:0000256" key="4">
    <source>
        <dbReference type="ARBA" id="ARBA00022692"/>
    </source>
</evidence>
<organism evidence="9">
    <name type="scientific">marine metagenome</name>
    <dbReference type="NCBI Taxonomy" id="408172"/>
    <lineage>
        <taxon>unclassified sequences</taxon>
        <taxon>metagenomes</taxon>
        <taxon>ecological metagenomes</taxon>
    </lineage>
</organism>
<protein>
    <recommendedName>
        <fullName evidence="8">ABC transmembrane type-1 domain-containing protein</fullName>
    </recommendedName>
</protein>
<dbReference type="EMBL" id="UINC01001531">
    <property type="protein sequence ID" value="SUZ82999.1"/>
    <property type="molecule type" value="Genomic_DNA"/>
</dbReference>
<feature type="transmembrane region" description="Helical" evidence="7">
    <location>
        <begin position="133"/>
        <end position="158"/>
    </location>
</feature>
<dbReference type="FunFam" id="1.10.3720.10:FF:000088">
    <property type="entry name" value="Iron(III) ABC transporter, permease protein"/>
    <property type="match status" value="1"/>
</dbReference>
<keyword evidence="4 7" id="KW-0812">Transmembrane</keyword>
<dbReference type="InterPro" id="IPR035906">
    <property type="entry name" value="MetI-like_sf"/>
</dbReference>
<dbReference type="AlphaFoldDB" id="A0A381QWN3"/>
<feature type="transmembrane region" description="Helical" evidence="7">
    <location>
        <begin position="468"/>
        <end position="485"/>
    </location>
</feature>
<keyword evidence="6 7" id="KW-0472">Membrane</keyword>
<dbReference type="CDD" id="cd06261">
    <property type="entry name" value="TM_PBP2"/>
    <property type="match status" value="2"/>
</dbReference>
<evidence type="ECO:0000256" key="6">
    <source>
        <dbReference type="ARBA" id="ARBA00023136"/>
    </source>
</evidence>
<accession>A0A381QWN3</accession>
<feature type="transmembrane region" description="Helical" evidence="7">
    <location>
        <begin position="289"/>
        <end position="314"/>
    </location>
</feature>
<gene>
    <name evidence="9" type="ORF">METZ01_LOCUS35853</name>
</gene>
<feature type="transmembrane region" description="Helical" evidence="7">
    <location>
        <begin position="518"/>
        <end position="536"/>
    </location>
</feature>
<evidence type="ECO:0000256" key="3">
    <source>
        <dbReference type="ARBA" id="ARBA00022475"/>
    </source>
</evidence>
<feature type="transmembrane region" description="Helical" evidence="7">
    <location>
        <begin position="334"/>
        <end position="353"/>
    </location>
</feature>
<reference evidence="9" key="1">
    <citation type="submission" date="2018-05" db="EMBL/GenBank/DDBJ databases">
        <authorList>
            <person name="Lanie J.A."/>
            <person name="Ng W.-L."/>
            <person name="Kazmierczak K.M."/>
            <person name="Andrzejewski T.M."/>
            <person name="Davidsen T.M."/>
            <person name="Wayne K.J."/>
            <person name="Tettelin H."/>
            <person name="Glass J.I."/>
            <person name="Rusch D."/>
            <person name="Podicherti R."/>
            <person name="Tsui H.-C.T."/>
            <person name="Winkler M.E."/>
        </authorList>
    </citation>
    <scope>NUCLEOTIDE SEQUENCE</scope>
</reference>
<feature type="transmembrane region" description="Helical" evidence="7">
    <location>
        <begin position="90"/>
        <end position="108"/>
    </location>
</feature>
<dbReference type="Gene3D" id="1.10.3720.10">
    <property type="entry name" value="MetI-like"/>
    <property type="match status" value="2"/>
</dbReference>
<evidence type="ECO:0000259" key="8">
    <source>
        <dbReference type="PROSITE" id="PS50928"/>
    </source>
</evidence>
<dbReference type="InterPro" id="IPR000515">
    <property type="entry name" value="MetI-like"/>
</dbReference>
<evidence type="ECO:0000256" key="1">
    <source>
        <dbReference type="ARBA" id="ARBA00004651"/>
    </source>
</evidence>
<feature type="transmembrane region" description="Helical" evidence="7">
    <location>
        <begin position="240"/>
        <end position="258"/>
    </location>
</feature>
<evidence type="ECO:0000256" key="2">
    <source>
        <dbReference type="ARBA" id="ARBA00022448"/>
    </source>
</evidence>
<proteinExistence type="predicted"/>